<feature type="coiled-coil region" evidence="1">
    <location>
        <begin position="41"/>
        <end position="70"/>
    </location>
</feature>
<sequence length="161" mass="17927">MVCFLCHHLLGSGVEKKTPQCTSTFAIIHCFGFHKSRTRRATGQQEELEELEELEKLEKLEEEVKRCKALCTCTCTGTNTTIVPRPERKGPLLSTAPGCTLLRRALRKLKSAICNLIKGRHCTLCPILFVLSLSLSLSLALGHPLATQLIFPQTTQGRLLR</sequence>
<reference evidence="2" key="1">
    <citation type="journal article" date="2023" name="Genome Biol. Evol.">
        <title>Long-read-based Genome Assembly of Drosophila gunungcola Reveals Fewer Chemosensory Genes in Flower-breeding Species.</title>
        <authorList>
            <person name="Negi A."/>
            <person name="Liao B.Y."/>
            <person name="Yeh S.D."/>
        </authorList>
    </citation>
    <scope>NUCLEOTIDE SEQUENCE</scope>
    <source>
        <strain evidence="2">Sukarami</strain>
    </source>
</reference>
<dbReference type="Proteomes" id="UP001059596">
    <property type="component" value="Unassembled WGS sequence"/>
</dbReference>
<proteinExistence type="predicted"/>
<keyword evidence="1" id="KW-0175">Coiled coil</keyword>
<dbReference type="EMBL" id="JAMKOV010000009">
    <property type="protein sequence ID" value="KAI8037994.1"/>
    <property type="molecule type" value="Genomic_DNA"/>
</dbReference>
<organism evidence="2 3">
    <name type="scientific">Drosophila gunungcola</name>
    <name type="common">fruit fly</name>
    <dbReference type="NCBI Taxonomy" id="103775"/>
    <lineage>
        <taxon>Eukaryota</taxon>
        <taxon>Metazoa</taxon>
        <taxon>Ecdysozoa</taxon>
        <taxon>Arthropoda</taxon>
        <taxon>Hexapoda</taxon>
        <taxon>Insecta</taxon>
        <taxon>Pterygota</taxon>
        <taxon>Neoptera</taxon>
        <taxon>Endopterygota</taxon>
        <taxon>Diptera</taxon>
        <taxon>Brachycera</taxon>
        <taxon>Muscomorpha</taxon>
        <taxon>Ephydroidea</taxon>
        <taxon>Drosophilidae</taxon>
        <taxon>Drosophila</taxon>
        <taxon>Sophophora</taxon>
    </lineage>
</organism>
<accession>A0A9P9YK36</accession>
<evidence type="ECO:0000256" key="1">
    <source>
        <dbReference type="SAM" id="Coils"/>
    </source>
</evidence>
<name>A0A9P9YK36_9MUSC</name>
<dbReference type="AlphaFoldDB" id="A0A9P9YK36"/>
<evidence type="ECO:0000313" key="3">
    <source>
        <dbReference type="Proteomes" id="UP001059596"/>
    </source>
</evidence>
<evidence type="ECO:0000313" key="2">
    <source>
        <dbReference type="EMBL" id="KAI8037994.1"/>
    </source>
</evidence>
<keyword evidence="3" id="KW-1185">Reference proteome</keyword>
<gene>
    <name evidence="2" type="ORF">M5D96_009035</name>
</gene>
<comment type="caution">
    <text evidence="2">The sequence shown here is derived from an EMBL/GenBank/DDBJ whole genome shotgun (WGS) entry which is preliminary data.</text>
</comment>
<protein>
    <submittedName>
        <fullName evidence="2">Uncharacterized protein</fullName>
    </submittedName>
</protein>